<proteinExistence type="predicted"/>
<dbReference type="Proteomes" id="UP000310760">
    <property type="component" value="Unassembled WGS sequence"/>
</dbReference>
<organism evidence="2 3">
    <name type="scientific">Phocaeicola sartorii</name>
    <dbReference type="NCBI Taxonomy" id="671267"/>
    <lineage>
        <taxon>Bacteria</taxon>
        <taxon>Pseudomonadati</taxon>
        <taxon>Bacteroidota</taxon>
        <taxon>Bacteroidia</taxon>
        <taxon>Bacteroidales</taxon>
        <taxon>Bacteroidaceae</taxon>
        <taxon>Phocaeicola</taxon>
    </lineage>
</organism>
<protein>
    <submittedName>
        <fullName evidence="2">DUF4842 domain-containing protein</fullName>
    </submittedName>
</protein>
<dbReference type="EMBL" id="SRYJ01000018">
    <property type="protein sequence ID" value="TGY70528.1"/>
    <property type="molecule type" value="Genomic_DNA"/>
</dbReference>
<dbReference type="AlphaFoldDB" id="A0A4S2FNE0"/>
<dbReference type="GeneID" id="82152321"/>
<evidence type="ECO:0000313" key="2">
    <source>
        <dbReference type="EMBL" id="TGY70528.1"/>
    </source>
</evidence>
<sequence>MKKSLSILLFAVLASGCMKRENLYDEERAAEEEAKKNFPVQNIDPEQDWNMGTSRSLNVSVNEKTGETYTIKVYDGYPFAAGGACLLAKEVVKDGGMKTIKFDAPAILKRVYVMRQLTSTDYYVKAADLRDGQFEVIFGESLSGAAGARSVAKAMAFSPRYRECPAGAEEVEEQDLKNLNKAGNYVIRTEVTVDEGVKIGNDVHLYIAEGGALVMTGTGGLRIDGKNSSVSVLEGRLEIPRADLEMNGSNGNNENPQFYCGEEGIVSVEDVDLKACVWMNDGMFTALTDDGFEMGHGVQLQNNCRLEIKSKKGGKDDILRTAADKGAAYSVFNNQGYVVVDGDASWENIYVNLAGEGVFHIKGELDLEDNVTFSVIGANTLIKAGEMDWSEEVTVSEGSSSLRVACGDIGDEDNLPDHVEIVNPFLIDEGECTVAHGNAEEDDKDKLAVATFGFEDIIGGTTDYDFNDVVLHVTNVIDNKIKVILVAAGATNAITVQYSLDNGAGYTDLLFNGEQEVHAAFGVPVTQMKNTDRPVIDTDAGFPSCMIPVSDNDFSFAANGRIRIHVTNEEGKSHLVESHTAAGGVPYALCVPVAWSYPVEHQRIDAKFPQFEEWGQGIGSEDWYKTEL</sequence>
<feature type="domain" description="DUF4842" evidence="1">
    <location>
        <begin position="581"/>
        <end position="624"/>
    </location>
</feature>
<dbReference type="RefSeq" id="WP_135951423.1">
    <property type="nucleotide sequence ID" value="NZ_CAOOJZ010000022.1"/>
</dbReference>
<name>A0A4S2FNE0_9BACT</name>
<reference evidence="2 3" key="1">
    <citation type="submission" date="2019-04" db="EMBL/GenBank/DDBJ databases">
        <title>Microbes associate with the intestines of laboratory mice.</title>
        <authorList>
            <person name="Navarre W."/>
            <person name="Wong E."/>
            <person name="Huang K."/>
            <person name="Tropini C."/>
            <person name="Ng K."/>
            <person name="Yu B."/>
        </authorList>
    </citation>
    <scope>NUCLEOTIDE SEQUENCE [LARGE SCALE GENOMIC DNA]</scope>
    <source>
        <strain evidence="2 3">NM22_B1</strain>
    </source>
</reference>
<dbReference type="Pfam" id="PF16130">
    <property type="entry name" value="DUF4842"/>
    <property type="match status" value="1"/>
</dbReference>
<accession>A0A4S2FNE0</accession>
<evidence type="ECO:0000259" key="1">
    <source>
        <dbReference type="Pfam" id="PF16130"/>
    </source>
</evidence>
<dbReference type="InterPro" id="IPR032295">
    <property type="entry name" value="DUF4842"/>
</dbReference>
<dbReference type="PROSITE" id="PS51257">
    <property type="entry name" value="PROKAR_LIPOPROTEIN"/>
    <property type="match status" value="1"/>
</dbReference>
<gene>
    <name evidence="2" type="ORF">E5339_09555</name>
</gene>
<evidence type="ECO:0000313" key="3">
    <source>
        <dbReference type="Proteomes" id="UP000310760"/>
    </source>
</evidence>
<comment type="caution">
    <text evidence="2">The sequence shown here is derived from an EMBL/GenBank/DDBJ whole genome shotgun (WGS) entry which is preliminary data.</text>
</comment>